<evidence type="ECO:0000313" key="3">
    <source>
        <dbReference type="EMBL" id="MFC5661375.1"/>
    </source>
</evidence>
<keyword evidence="3" id="KW-0808">Transferase</keyword>
<evidence type="ECO:0000259" key="2">
    <source>
        <dbReference type="Pfam" id="PF00155"/>
    </source>
</evidence>
<dbReference type="InterPro" id="IPR015424">
    <property type="entry name" value="PyrdxlP-dep_Trfase"/>
</dbReference>
<dbReference type="Pfam" id="PF00155">
    <property type="entry name" value="Aminotran_1_2"/>
    <property type="match status" value="1"/>
</dbReference>
<reference evidence="4" key="1">
    <citation type="journal article" date="2019" name="Int. J. Syst. Evol. Microbiol.">
        <title>The Global Catalogue of Microorganisms (GCM) 10K type strain sequencing project: providing services to taxonomists for standard genome sequencing and annotation.</title>
        <authorList>
            <consortium name="The Broad Institute Genomics Platform"/>
            <consortium name="The Broad Institute Genome Sequencing Center for Infectious Disease"/>
            <person name="Wu L."/>
            <person name="Ma J."/>
        </authorList>
    </citation>
    <scope>NUCLEOTIDE SEQUENCE [LARGE SCALE GENOMIC DNA]</scope>
    <source>
        <strain evidence="4">CGMCC 4.1437</strain>
    </source>
</reference>
<accession>A0ABW0WYM3</accession>
<dbReference type="Proteomes" id="UP001595975">
    <property type="component" value="Unassembled WGS sequence"/>
</dbReference>
<dbReference type="SUPFAM" id="SSF53383">
    <property type="entry name" value="PLP-dependent transferases"/>
    <property type="match status" value="1"/>
</dbReference>
<gene>
    <name evidence="3" type="ORF">ACFP3U_00105</name>
</gene>
<evidence type="ECO:0000313" key="4">
    <source>
        <dbReference type="Proteomes" id="UP001595975"/>
    </source>
</evidence>
<dbReference type="InterPro" id="IPR015422">
    <property type="entry name" value="PyrdxlP-dep_Trfase_small"/>
</dbReference>
<dbReference type="CDD" id="cd00609">
    <property type="entry name" value="AAT_like"/>
    <property type="match status" value="1"/>
</dbReference>
<evidence type="ECO:0000256" key="1">
    <source>
        <dbReference type="ARBA" id="ARBA00022898"/>
    </source>
</evidence>
<dbReference type="PANTHER" id="PTHR43795">
    <property type="entry name" value="BIFUNCTIONAL ASPARTATE AMINOTRANSFERASE AND GLUTAMATE/ASPARTATE-PREPHENATE AMINOTRANSFERASE-RELATED"/>
    <property type="match status" value="1"/>
</dbReference>
<dbReference type="RefSeq" id="WP_380222932.1">
    <property type="nucleotide sequence ID" value="NZ_JBHSOF010000001.1"/>
</dbReference>
<dbReference type="PANTHER" id="PTHR43795:SF39">
    <property type="entry name" value="AMINOTRANSFERASE CLASS I_CLASSII DOMAIN-CONTAINING PROTEIN"/>
    <property type="match status" value="1"/>
</dbReference>
<dbReference type="InterPro" id="IPR050478">
    <property type="entry name" value="Ethylene_sulfur-biosynth"/>
</dbReference>
<dbReference type="InterPro" id="IPR004839">
    <property type="entry name" value="Aminotransferase_I/II_large"/>
</dbReference>
<name>A0ABW0WYM3_9ACTN</name>
<dbReference type="GO" id="GO:0008483">
    <property type="term" value="F:transaminase activity"/>
    <property type="evidence" value="ECO:0007669"/>
    <property type="project" value="UniProtKB-KW"/>
</dbReference>
<dbReference type="Gene3D" id="3.90.1150.10">
    <property type="entry name" value="Aspartate Aminotransferase, domain 1"/>
    <property type="match status" value="1"/>
</dbReference>
<proteinExistence type="predicted"/>
<organism evidence="3 4">
    <name type="scientific">Kitasatospora misakiensis</name>
    <dbReference type="NCBI Taxonomy" id="67330"/>
    <lineage>
        <taxon>Bacteria</taxon>
        <taxon>Bacillati</taxon>
        <taxon>Actinomycetota</taxon>
        <taxon>Actinomycetes</taxon>
        <taxon>Kitasatosporales</taxon>
        <taxon>Streptomycetaceae</taxon>
        <taxon>Kitasatospora</taxon>
    </lineage>
</organism>
<protein>
    <submittedName>
        <fullName evidence="3">Pyridoxal phosphate-dependent aminotransferase</fullName>
    </submittedName>
</protein>
<dbReference type="EMBL" id="JBHSOF010000001">
    <property type="protein sequence ID" value="MFC5661375.1"/>
    <property type="molecule type" value="Genomic_DNA"/>
</dbReference>
<dbReference type="InterPro" id="IPR015421">
    <property type="entry name" value="PyrdxlP-dep_Trfase_major"/>
</dbReference>
<sequence>MTVSTGPIDPAELLAQIPDFEQALAFYHRHLAPDTAIDLSVAENVLVYEDSMQKMVFDHTALLPEKYIHYTSAYGSPELRAQVAALLTKAFDAPVEAGDVFGTGGVGSALECLAFALQDPPKPGEIGPPPLEEGDAVLLPAPYWQGFNWSFEQRPKLKCVPVRLPTEGPDRFRLTLAEIREEFFKYNRLFGEFPRLLVLTNPHNPLGVNYGKELLEEIYDWVIDETEMHIISDEIYCHSQVDGVRVPFTNAFALDAYRRAPERVHVVWGFAKDFGLSGFRTGFVVSKYGPVQRAMLGTKGIEEKKHPMSWFTPVDSLKHYVLEALLETTVNGVGSELYTDYAMRRYRELLSASFERVKDRLVGRGIEFVYTEGDNPAQFFWLDLTSYLGKRPPEGTYSATPLPFTKGSEIDSDELWLFNYLAGSPTEVSLLPGETMHCPAPGFFRLCFTAYQPDVVCEAIDRVADALDRLVIVG</sequence>
<feature type="domain" description="Aminotransferase class I/classII large" evidence="2">
    <location>
        <begin position="64"/>
        <end position="461"/>
    </location>
</feature>
<keyword evidence="1" id="KW-0663">Pyridoxal phosphate</keyword>
<dbReference type="Gene3D" id="3.40.640.10">
    <property type="entry name" value="Type I PLP-dependent aspartate aminotransferase-like (Major domain)"/>
    <property type="match status" value="1"/>
</dbReference>
<keyword evidence="4" id="KW-1185">Reference proteome</keyword>
<keyword evidence="3" id="KW-0032">Aminotransferase</keyword>
<comment type="caution">
    <text evidence="3">The sequence shown here is derived from an EMBL/GenBank/DDBJ whole genome shotgun (WGS) entry which is preliminary data.</text>
</comment>